<dbReference type="EMBL" id="MDEK01000022">
    <property type="protein sequence ID" value="PPU80095.1"/>
    <property type="molecule type" value="Genomic_DNA"/>
</dbReference>
<organism evidence="2 3">
    <name type="scientific">Xanthomonas sacchari</name>
    <dbReference type="NCBI Taxonomy" id="56458"/>
    <lineage>
        <taxon>Bacteria</taxon>
        <taxon>Pseudomonadati</taxon>
        <taxon>Pseudomonadota</taxon>
        <taxon>Gammaproteobacteria</taxon>
        <taxon>Lysobacterales</taxon>
        <taxon>Lysobacteraceae</taxon>
        <taxon>Xanthomonas</taxon>
    </lineage>
</organism>
<dbReference type="PANTHER" id="PTHR38743:SF2">
    <property type="entry name" value="DUF2185 DOMAIN-CONTAINING PROTEIN"/>
    <property type="match status" value="1"/>
</dbReference>
<dbReference type="AlphaFoldDB" id="A0A2P5YZ35"/>
<feature type="domain" description="Immunity protein Imm33" evidence="1">
    <location>
        <begin position="22"/>
        <end position="108"/>
    </location>
</feature>
<dbReference type="InterPro" id="IPR018689">
    <property type="entry name" value="Imm33_dom"/>
</dbReference>
<dbReference type="GeneID" id="93877023"/>
<dbReference type="OrthoDB" id="4827574at2"/>
<evidence type="ECO:0000313" key="3">
    <source>
        <dbReference type="Proteomes" id="UP000247346"/>
    </source>
</evidence>
<dbReference type="Proteomes" id="UP000247346">
    <property type="component" value="Unassembled WGS sequence"/>
</dbReference>
<accession>A0A2P5YZ35</accession>
<name>A0A2P5YZ35_9XANT</name>
<protein>
    <submittedName>
        <fullName evidence="2">DUF2185 domain-containing protein</fullName>
    </submittedName>
</protein>
<evidence type="ECO:0000259" key="1">
    <source>
        <dbReference type="Pfam" id="PF09951"/>
    </source>
</evidence>
<comment type="caution">
    <text evidence="2">The sequence shown here is derived from an EMBL/GenBank/DDBJ whole genome shotgun (WGS) entry which is preliminary data.</text>
</comment>
<reference evidence="2 3" key="1">
    <citation type="submission" date="2016-08" db="EMBL/GenBank/DDBJ databases">
        <authorList>
            <person name="Seilhamer J.J."/>
        </authorList>
    </citation>
    <scope>NUCLEOTIDE SEQUENCE [LARGE SCALE GENOMIC DNA]</scope>
    <source>
        <strain evidence="2 3">CFBP4641</strain>
    </source>
</reference>
<dbReference type="PANTHER" id="PTHR38743">
    <property type="entry name" value="SIMILAR TO GLYOXYLASE I FAMILY PROTEIN"/>
    <property type="match status" value="1"/>
</dbReference>
<dbReference type="Pfam" id="PF09951">
    <property type="entry name" value="Imm33"/>
    <property type="match status" value="1"/>
</dbReference>
<dbReference type="STRING" id="56458.SB85_12865"/>
<sequence>MTKQFRLSQDQIKPVAEGYGGCIATDRITVDGDSVRFMYREAPDNDIDSGWRFMSGSEDDAYMDNPANHAVYDVNTIANYDPSIIPFLDAPEGSAFEKPPESEQFIAVTNWTPEDEP</sequence>
<proteinExistence type="predicted"/>
<dbReference type="RefSeq" id="WP_010340832.1">
    <property type="nucleotide sequence ID" value="NZ_CP132343.1"/>
</dbReference>
<evidence type="ECO:0000313" key="2">
    <source>
        <dbReference type="EMBL" id="PPU80095.1"/>
    </source>
</evidence>
<gene>
    <name evidence="2" type="ORF">XsacCFBP4641_19135</name>
</gene>